<name>A0A7W4LQH8_9GAMM</name>
<dbReference type="InterPro" id="IPR011047">
    <property type="entry name" value="Quinoprotein_ADH-like_sf"/>
</dbReference>
<dbReference type="SUPFAM" id="SSF50998">
    <property type="entry name" value="Quinoprotein alcohol dehydrogenase-like"/>
    <property type="match status" value="1"/>
</dbReference>
<keyword evidence="2" id="KW-1185">Reference proteome</keyword>
<sequence length="396" mass="44381">MTSELIEVSVSAKGGQAKRCPPYGQKEHVVAVGIPAKKATFRFAQKFDGVVSAALGNDHLYVQYGTAAGKRYFKDFDLQHYSGDEESEPAQLGQEVEVRWRPMFLHGNLLHVYGEQPELIDVSQWERIYSEYEGTANPDWSIDGRFVYHGKQIYRAFGWNDYTQGLDIVRDSKVIGHADIDIQYFMPCTDGLIYGVRLSSPTFCVYSIIENTVKLEVPLAHYEFAYDEPTASVSRCGDRLHVLAGNHVLIIDLATFSVVAEFAYFNTDFMQTLLSGLKYKNAAISHFISASGSTLVLSGAKYLLCLSTADGSVLWGRENNYDMLAANTDGDLVFGLEERRPRAWDKYTGDEVWQASAGTIANSIDVCGNWLVFYQPAGDIQCFTWKKPYTSPHRPN</sequence>
<dbReference type="AlphaFoldDB" id="A0A7W4LQH8"/>
<dbReference type="RefSeq" id="WP_183090990.1">
    <property type="nucleotide sequence ID" value="NZ_JACJUD010000009.1"/>
</dbReference>
<dbReference type="InterPro" id="IPR015943">
    <property type="entry name" value="WD40/YVTN_repeat-like_dom_sf"/>
</dbReference>
<protein>
    <submittedName>
        <fullName evidence="1">Uncharacterized protein</fullName>
    </submittedName>
</protein>
<proteinExistence type="predicted"/>
<evidence type="ECO:0000313" key="2">
    <source>
        <dbReference type="Proteomes" id="UP000542720"/>
    </source>
</evidence>
<gene>
    <name evidence="1" type="ORF">H3H51_20740</name>
</gene>
<dbReference type="Gene3D" id="2.130.10.10">
    <property type="entry name" value="YVTN repeat-like/Quinoprotein amine dehydrogenase"/>
    <property type="match status" value="1"/>
</dbReference>
<evidence type="ECO:0000313" key="1">
    <source>
        <dbReference type="EMBL" id="MBB2497456.1"/>
    </source>
</evidence>
<dbReference type="EMBL" id="JACJUD010000009">
    <property type="protein sequence ID" value="MBB2497456.1"/>
    <property type="molecule type" value="Genomic_DNA"/>
</dbReference>
<comment type="caution">
    <text evidence="1">The sequence shown here is derived from an EMBL/GenBank/DDBJ whole genome shotgun (WGS) entry which is preliminary data.</text>
</comment>
<reference evidence="1 2" key="1">
    <citation type="submission" date="2020-08" db="EMBL/GenBank/DDBJ databases">
        <authorList>
            <person name="Kim C.M."/>
        </authorList>
    </citation>
    <scope>NUCLEOTIDE SEQUENCE [LARGE SCALE GENOMIC DNA]</scope>
    <source>
        <strain evidence="1 2">UL070</strain>
    </source>
</reference>
<organism evidence="1 2">
    <name type="scientific">Aquipseudomonas ullengensis</name>
    <dbReference type="NCBI Taxonomy" id="2759166"/>
    <lineage>
        <taxon>Bacteria</taxon>
        <taxon>Pseudomonadati</taxon>
        <taxon>Pseudomonadota</taxon>
        <taxon>Gammaproteobacteria</taxon>
        <taxon>Pseudomonadales</taxon>
        <taxon>Pseudomonadaceae</taxon>
        <taxon>Aquipseudomonas</taxon>
    </lineage>
</organism>
<accession>A0A7W4LQH8</accession>
<dbReference type="Proteomes" id="UP000542720">
    <property type="component" value="Unassembled WGS sequence"/>
</dbReference>